<gene>
    <name evidence="1" type="ORF">OMQ_01193</name>
</gene>
<dbReference type="OrthoDB" id="118532at2"/>
<sequence>MTEKQQYIDVKAQAFEEVDVFMKDVEMNGETVLRVIKDPVIDGEDEATFAKLAGIEFQDGIIDLKVLSRLLATAPEHARGFIGVTFRVSEDNHAFESFYIRPTNSRCDVQLRRNRTTQYFSYPNFKYFHSRETNPGEYESYADITLNEWIDMKIVVEESCAKLYLNYAPQPVLVVNDLKHGANNKGAIGLFVDIGTEGFFKELVITRN</sequence>
<reference evidence="1 2" key="1">
    <citation type="submission" date="2013-03" db="EMBL/GenBank/DDBJ databases">
        <title>The Genome Sequence of Enterococcus saccharolyticus ATCC_43076 (Illumina only assembly).</title>
        <authorList>
            <consortium name="The Broad Institute Genomics Platform"/>
            <consortium name="The Broad Institute Genome Sequencing Center for Infectious Disease"/>
            <person name="Earl A."/>
            <person name="Russ C."/>
            <person name="Gilmore M."/>
            <person name="Surin D."/>
            <person name="Walker B."/>
            <person name="Young S."/>
            <person name="Zeng Q."/>
            <person name="Gargeya S."/>
            <person name="Fitzgerald M."/>
            <person name="Haas B."/>
            <person name="Abouelleil A."/>
            <person name="Allen A.W."/>
            <person name="Alvarado L."/>
            <person name="Arachchi H.M."/>
            <person name="Berlin A.M."/>
            <person name="Chapman S.B."/>
            <person name="Gainer-Dewar J."/>
            <person name="Goldberg J."/>
            <person name="Griggs A."/>
            <person name="Gujja S."/>
            <person name="Hansen M."/>
            <person name="Howarth C."/>
            <person name="Imamovic A."/>
            <person name="Ireland A."/>
            <person name="Larimer J."/>
            <person name="McCowan C."/>
            <person name="Murphy C."/>
            <person name="Pearson M."/>
            <person name="Poon T.W."/>
            <person name="Priest M."/>
            <person name="Roberts A."/>
            <person name="Saif S."/>
            <person name="Shea T."/>
            <person name="Sisk P."/>
            <person name="Sykes S."/>
            <person name="Wortman J."/>
            <person name="Nusbaum C."/>
            <person name="Birren B."/>
        </authorList>
    </citation>
    <scope>NUCLEOTIDE SEQUENCE [LARGE SCALE GENOMIC DNA]</scope>
    <source>
        <strain evidence="1 2">ATCC 43076</strain>
    </source>
</reference>
<dbReference type="Gene3D" id="2.60.120.560">
    <property type="entry name" value="Exo-inulinase, domain 1"/>
    <property type="match status" value="1"/>
</dbReference>
<dbReference type="EMBL" id="AHYT01000004">
    <property type="protein sequence ID" value="EOT29241.1"/>
    <property type="molecule type" value="Genomic_DNA"/>
</dbReference>
<evidence type="ECO:0000313" key="1">
    <source>
        <dbReference type="EMBL" id="EOT29241.1"/>
    </source>
</evidence>
<dbReference type="AlphaFoldDB" id="S0NSY0"/>
<dbReference type="RefSeq" id="WP_016174990.1">
    <property type="nucleotide sequence ID" value="NZ_KE136389.1"/>
</dbReference>
<organism evidence="1 2">
    <name type="scientific">Enterococcus saccharolyticus subsp. saccharolyticus ATCC 43076</name>
    <dbReference type="NCBI Taxonomy" id="1139996"/>
    <lineage>
        <taxon>Bacteria</taxon>
        <taxon>Bacillati</taxon>
        <taxon>Bacillota</taxon>
        <taxon>Bacilli</taxon>
        <taxon>Lactobacillales</taxon>
        <taxon>Enterococcaceae</taxon>
        <taxon>Enterococcus</taxon>
    </lineage>
</organism>
<accession>S0NSY0</accession>
<dbReference type="Proteomes" id="UP000014136">
    <property type="component" value="Unassembled WGS sequence"/>
</dbReference>
<protein>
    <recommendedName>
        <fullName evidence="3">3-keto-disaccharide hydrolase domain-containing protein</fullName>
    </recommendedName>
</protein>
<dbReference type="STRING" id="41997.RV16_GL000876"/>
<dbReference type="PATRIC" id="fig|1139996.3.peg.1172"/>
<evidence type="ECO:0000313" key="2">
    <source>
        <dbReference type="Proteomes" id="UP000014136"/>
    </source>
</evidence>
<keyword evidence="2" id="KW-1185">Reference proteome</keyword>
<evidence type="ECO:0008006" key="3">
    <source>
        <dbReference type="Google" id="ProtNLM"/>
    </source>
</evidence>
<name>S0NSY0_9ENTE</name>
<dbReference type="eggNOG" id="COG3403">
    <property type="taxonomic scope" value="Bacteria"/>
</dbReference>
<proteinExistence type="predicted"/>
<comment type="caution">
    <text evidence="1">The sequence shown here is derived from an EMBL/GenBank/DDBJ whole genome shotgun (WGS) entry which is preliminary data.</text>
</comment>
<dbReference type="HOGENOM" id="CLU_094527_1_0_9"/>